<accession>A0A1I1DLB3</accession>
<evidence type="ECO:0000313" key="13">
    <source>
        <dbReference type="Proteomes" id="UP000240042"/>
    </source>
</evidence>
<evidence type="ECO:0000256" key="4">
    <source>
        <dbReference type="ARBA" id="ARBA00022723"/>
    </source>
</evidence>
<feature type="domain" description="Alpha-D-phosphohexomutase alpha/beta/alpha" evidence="10">
    <location>
        <begin position="155"/>
        <end position="253"/>
    </location>
</feature>
<dbReference type="InterPro" id="IPR005846">
    <property type="entry name" value="A-D-PHexomutase_a/b/a-III"/>
</dbReference>
<dbReference type="GO" id="GO:0005975">
    <property type="term" value="P:carbohydrate metabolic process"/>
    <property type="evidence" value="ECO:0007669"/>
    <property type="project" value="InterPro"/>
</dbReference>
<evidence type="ECO:0000259" key="8">
    <source>
        <dbReference type="Pfam" id="PF00408"/>
    </source>
</evidence>
<dbReference type="EMBL" id="FOKY01000002">
    <property type="protein sequence ID" value="SFB75755.1"/>
    <property type="molecule type" value="Genomic_DNA"/>
</dbReference>
<dbReference type="InterPro" id="IPR016066">
    <property type="entry name" value="A-D-PHexomutase_CS"/>
</dbReference>
<proteinExistence type="inferred from homology"/>
<comment type="cofactor">
    <cofactor evidence="1">
        <name>Mg(2+)</name>
        <dbReference type="ChEBI" id="CHEBI:18420"/>
    </cofactor>
</comment>
<evidence type="ECO:0000313" key="12">
    <source>
        <dbReference type="EMBL" id="SFB75755.1"/>
    </source>
</evidence>
<keyword evidence="5 7" id="KW-0460">Magnesium</keyword>
<dbReference type="InterPro" id="IPR036900">
    <property type="entry name" value="A-D-PHexomutase_C_sf"/>
</dbReference>
<keyword evidence="13" id="KW-1185">Reference proteome</keyword>
<dbReference type="Pfam" id="PF02880">
    <property type="entry name" value="PGM_PMM_III"/>
    <property type="match status" value="1"/>
</dbReference>
<dbReference type="PANTHER" id="PTHR43771">
    <property type="entry name" value="PHOSPHOMANNOMUTASE"/>
    <property type="match status" value="1"/>
</dbReference>
<dbReference type="InterPro" id="IPR005841">
    <property type="entry name" value="Alpha-D-phosphohexomutase_SF"/>
</dbReference>
<keyword evidence="4 7" id="KW-0479">Metal-binding</keyword>
<evidence type="ECO:0000256" key="3">
    <source>
        <dbReference type="ARBA" id="ARBA00022553"/>
    </source>
</evidence>
<evidence type="ECO:0000259" key="11">
    <source>
        <dbReference type="Pfam" id="PF02880"/>
    </source>
</evidence>
<dbReference type="Pfam" id="PF02879">
    <property type="entry name" value="PGM_PMM_II"/>
    <property type="match status" value="1"/>
</dbReference>
<dbReference type="OrthoDB" id="9806956at2"/>
<organism evidence="12 13">
    <name type="scientific">Brevinema andersonii</name>
    <dbReference type="NCBI Taxonomy" id="34097"/>
    <lineage>
        <taxon>Bacteria</taxon>
        <taxon>Pseudomonadati</taxon>
        <taxon>Spirochaetota</taxon>
        <taxon>Spirochaetia</taxon>
        <taxon>Brevinematales</taxon>
        <taxon>Brevinemataceae</taxon>
        <taxon>Brevinema</taxon>
    </lineage>
</organism>
<protein>
    <submittedName>
        <fullName evidence="12">Phosphomannomutase</fullName>
    </submittedName>
</protein>
<sequence length="449" mass="50034">MSLKVSVSGVRGIWADSLDIETIFRYSLAFACYVRDRGGKKVLLARDGRPTGDVMGRFVASVLNMMGLDVVDAGIVPTPTVLFGVRECGFDAGLMLSASHNPLEWNAFKFVKKGGIFTDDSDLIVIKKFLSDPMEMPKWQNIGQYTEDDAVMYHHIQGVLSAVDVELIKNSHLKVLLDPVNSSGCVITKMLFEELNISAVYVNDEPHGHFARPAEPTRDHLKHFHDLIIAHQADVGFAQDPDADRLVVADERGRVLSEEMTPVLALKTLLDRGEYGDIVLNMSTSSISEKMIKPYAQSFRSKVGEANVVRKIKEIHAFYGLEGNGGVIYPKVNAGRDSLVGIALILELLAREQKPLSKIIALLPQTVMKKEKYDFGGDFDVLLQKIKQRFPDVKVNEEDGLRLEMEDLWIHIRTSNTEPVIRVIAEGTSEPILSEILKTVQNFIKESIN</sequence>
<dbReference type="Gene3D" id="3.30.310.50">
    <property type="entry name" value="Alpha-D-phosphohexomutase, C-terminal domain"/>
    <property type="match status" value="1"/>
</dbReference>
<comment type="similarity">
    <text evidence="2 7">Belongs to the phosphohexose mutase family.</text>
</comment>
<evidence type="ECO:0000256" key="1">
    <source>
        <dbReference type="ARBA" id="ARBA00001946"/>
    </source>
</evidence>
<evidence type="ECO:0000256" key="2">
    <source>
        <dbReference type="ARBA" id="ARBA00010231"/>
    </source>
</evidence>
<dbReference type="RefSeq" id="WP_092318577.1">
    <property type="nucleotide sequence ID" value="NZ_FOKY01000002.1"/>
</dbReference>
<dbReference type="InterPro" id="IPR016055">
    <property type="entry name" value="A-D-PHexomutase_a/b/a-I/II/III"/>
</dbReference>
<dbReference type="PRINTS" id="PR00509">
    <property type="entry name" value="PGMPMM"/>
</dbReference>
<evidence type="ECO:0000256" key="6">
    <source>
        <dbReference type="ARBA" id="ARBA00023235"/>
    </source>
</evidence>
<gene>
    <name evidence="12" type="ORF">SAMN02745150_00651</name>
</gene>
<dbReference type="GO" id="GO:0016868">
    <property type="term" value="F:intramolecular phosphotransferase activity"/>
    <property type="evidence" value="ECO:0007669"/>
    <property type="project" value="InterPro"/>
</dbReference>
<keyword evidence="3" id="KW-0597">Phosphoprotein</keyword>
<reference evidence="13" key="1">
    <citation type="submission" date="2016-10" db="EMBL/GenBank/DDBJ databases">
        <authorList>
            <person name="Varghese N."/>
            <person name="Submissions S."/>
        </authorList>
    </citation>
    <scope>NUCLEOTIDE SEQUENCE [LARGE SCALE GENOMIC DNA]</scope>
    <source>
        <strain evidence="13">ATCC 43811</strain>
    </source>
</reference>
<name>A0A1I1DLB3_BREAD</name>
<evidence type="ECO:0000256" key="5">
    <source>
        <dbReference type="ARBA" id="ARBA00022842"/>
    </source>
</evidence>
<dbReference type="PANTHER" id="PTHR43771:SF1">
    <property type="entry name" value="PHOSPHOMANNOMUTASE"/>
    <property type="match status" value="1"/>
</dbReference>
<dbReference type="GO" id="GO:0000287">
    <property type="term" value="F:magnesium ion binding"/>
    <property type="evidence" value="ECO:0007669"/>
    <property type="project" value="InterPro"/>
</dbReference>
<dbReference type="Pfam" id="PF02878">
    <property type="entry name" value="PGM_PMM_I"/>
    <property type="match status" value="1"/>
</dbReference>
<dbReference type="STRING" id="34097.SAMN02745150_00651"/>
<dbReference type="Proteomes" id="UP000240042">
    <property type="component" value="Unassembled WGS sequence"/>
</dbReference>
<keyword evidence="6" id="KW-0413">Isomerase</keyword>
<evidence type="ECO:0000259" key="9">
    <source>
        <dbReference type="Pfam" id="PF02878"/>
    </source>
</evidence>
<feature type="domain" description="Alpha-D-phosphohexomutase alpha/beta/alpha" evidence="11">
    <location>
        <begin position="264"/>
        <end position="363"/>
    </location>
</feature>
<dbReference type="Gene3D" id="3.40.120.10">
    <property type="entry name" value="Alpha-D-Glucose-1,6-Bisphosphate, subunit A, domain 3"/>
    <property type="match status" value="3"/>
</dbReference>
<dbReference type="SUPFAM" id="SSF55957">
    <property type="entry name" value="Phosphoglucomutase, C-terminal domain"/>
    <property type="match status" value="1"/>
</dbReference>
<feature type="domain" description="Alpha-D-phosphohexomutase alpha/beta/alpha" evidence="9">
    <location>
        <begin position="6"/>
        <end position="122"/>
    </location>
</feature>
<evidence type="ECO:0000259" key="10">
    <source>
        <dbReference type="Pfam" id="PF02879"/>
    </source>
</evidence>
<dbReference type="AlphaFoldDB" id="A0A1I1DLB3"/>
<feature type="domain" description="Alpha-D-phosphohexomutase C-terminal" evidence="8">
    <location>
        <begin position="393"/>
        <end position="438"/>
    </location>
</feature>
<dbReference type="InterPro" id="IPR005843">
    <property type="entry name" value="A-D-PHexomutase_C"/>
</dbReference>
<dbReference type="PROSITE" id="PS00710">
    <property type="entry name" value="PGM_PMM"/>
    <property type="match status" value="1"/>
</dbReference>
<dbReference type="InterPro" id="IPR005844">
    <property type="entry name" value="A-D-PHexomutase_a/b/a-I"/>
</dbReference>
<evidence type="ECO:0000256" key="7">
    <source>
        <dbReference type="RuleBase" id="RU004326"/>
    </source>
</evidence>
<dbReference type="SUPFAM" id="SSF53738">
    <property type="entry name" value="Phosphoglucomutase, first 3 domains"/>
    <property type="match status" value="3"/>
</dbReference>
<dbReference type="Pfam" id="PF00408">
    <property type="entry name" value="PGM_PMM_IV"/>
    <property type="match status" value="1"/>
</dbReference>
<dbReference type="InterPro" id="IPR005845">
    <property type="entry name" value="A-D-PHexomutase_a/b/a-II"/>
</dbReference>